<proteinExistence type="predicted"/>
<accession>A0A517NG76</accession>
<dbReference type="Proteomes" id="UP000318538">
    <property type="component" value="Chromosome"/>
</dbReference>
<dbReference type="EMBL" id="CP036525">
    <property type="protein sequence ID" value="QDT06139.1"/>
    <property type="molecule type" value="Genomic_DNA"/>
</dbReference>
<organism evidence="1 2">
    <name type="scientific">Rubripirellula lacrimiformis</name>
    <dbReference type="NCBI Taxonomy" id="1930273"/>
    <lineage>
        <taxon>Bacteria</taxon>
        <taxon>Pseudomonadati</taxon>
        <taxon>Planctomycetota</taxon>
        <taxon>Planctomycetia</taxon>
        <taxon>Pirellulales</taxon>
        <taxon>Pirellulaceae</taxon>
        <taxon>Rubripirellula</taxon>
    </lineage>
</organism>
<gene>
    <name evidence="1" type="primary">yhaO_2</name>
    <name evidence="1" type="ORF">K227x_45470</name>
</gene>
<dbReference type="InterPro" id="IPR050535">
    <property type="entry name" value="DNA_Repair-Maintenance_Comp"/>
</dbReference>
<dbReference type="KEGG" id="rlc:K227x_45470"/>
<evidence type="ECO:0000313" key="2">
    <source>
        <dbReference type="Proteomes" id="UP000318538"/>
    </source>
</evidence>
<name>A0A517NG76_9BACT</name>
<protein>
    <submittedName>
        <fullName evidence="1">Putative metallophosphoesterase YhaO</fullName>
    </submittedName>
</protein>
<evidence type="ECO:0000313" key="1">
    <source>
        <dbReference type="EMBL" id="QDT06139.1"/>
    </source>
</evidence>
<dbReference type="PANTHER" id="PTHR30337">
    <property type="entry name" value="COMPONENT OF ATP-DEPENDENT DSDNA EXONUCLEASE"/>
    <property type="match status" value="1"/>
</dbReference>
<dbReference type="InterPro" id="IPR029052">
    <property type="entry name" value="Metallo-depent_PP-like"/>
</dbReference>
<reference evidence="1 2" key="1">
    <citation type="submission" date="2019-02" db="EMBL/GenBank/DDBJ databases">
        <title>Deep-cultivation of Planctomycetes and their phenomic and genomic characterization uncovers novel biology.</title>
        <authorList>
            <person name="Wiegand S."/>
            <person name="Jogler M."/>
            <person name="Boedeker C."/>
            <person name="Pinto D."/>
            <person name="Vollmers J."/>
            <person name="Rivas-Marin E."/>
            <person name="Kohn T."/>
            <person name="Peeters S.H."/>
            <person name="Heuer A."/>
            <person name="Rast P."/>
            <person name="Oberbeckmann S."/>
            <person name="Bunk B."/>
            <person name="Jeske O."/>
            <person name="Meyerdierks A."/>
            <person name="Storesund J.E."/>
            <person name="Kallscheuer N."/>
            <person name="Luecker S."/>
            <person name="Lage O.M."/>
            <person name="Pohl T."/>
            <person name="Merkel B.J."/>
            <person name="Hornburger P."/>
            <person name="Mueller R.-W."/>
            <person name="Bruemmer F."/>
            <person name="Labrenz M."/>
            <person name="Spormann A.M."/>
            <person name="Op den Camp H."/>
            <person name="Overmann J."/>
            <person name="Amann R."/>
            <person name="Jetten M.S.M."/>
            <person name="Mascher T."/>
            <person name="Medema M.H."/>
            <person name="Devos D.P."/>
            <person name="Kaster A.-K."/>
            <person name="Ovreas L."/>
            <person name="Rohde M."/>
            <person name="Galperin M.Y."/>
            <person name="Jogler C."/>
        </authorList>
    </citation>
    <scope>NUCLEOTIDE SEQUENCE [LARGE SCALE GENOMIC DNA]</scope>
    <source>
        <strain evidence="1 2">K22_7</strain>
    </source>
</reference>
<dbReference type="RefSeq" id="WP_145172603.1">
    <property type="nucleotide sequence ID" value="NZ_CP036525.1"/>
</dbReference>
<dbReference type="PANTHER" id="PTHR30337:SF7">
    <property type="entry name" value="PHOSPHOESTERASE"/>
    <property type="match status" value="1"/>
</dbReference>
<dbReference type="SUPFAM" id="SSF56300">
    <property type="entry name" value="Metallo-dependent phosphatases"/>
    <property type="match status" value="1"/>
</dbReference>
<dbReference type="Gene3D" id="3.60.21.10">
    <property type="match status" value="1"/>
</dbReference>
<keyword evidence="2" id="KW-1185">Reference proteome</keyword>
<dbReference type="OrthoDB" id="208387at2"/>
<sequence length="414" mass="45033">MPGESFRFIHAADFHLETPLGDLDSLPPHLRELMAEAPRKAAAAVFEAALVDNIDFLVLSGDLLAPQAAGPHGMALLLDYFDKLHAKKKPVFWTAGIADDPAKWPDAVPLPPNVTLFPKNRAVSIPVERAGRTICNVIGRSTDGRSVLHVPSYRTDPTDEYTVAVGYGSADANALAEGRFDYWALGGDHNREEIDGGAEGAAIYCGSPQGRSLEESGAHGYSVVDVDADRTTRVHSIETDVFRYCRVKLNAADINAVGGIRNVMGERIVRLHHEHGGRNLLIGWDISVSNDDSLLSIGDSDELLSWVRREYGHGSPSAWTCQLKVRPPRNYPKSWTDEDTILGDFLRAADKHRKLDGRDLNLAPFTEETSAITSTTATLLAEVSSSARADLLDEATLLGVELLRGGKPNLVQKT</sequence>
<dbReference type="AlphaFoldDB" id="A0A517NG76"/>